<evidence type="ECO:0000256" key="1">
    <source>
        <dbReference type="SAM" id="Coils"/>
    </source>
</evidence>
<accession>A0A1F4U421</accession>
<dbReference type="EMBL" id="MEUJ01000006">
    <property type="protein sequence ID" value="OGC39662.1"/>
    <property type="molecule type" value="Genomic_DNA"/>
</dbReference>
<comment type="caution">
    <text evidence="2">The sequence shown here is derived from an EMBL/GenBank/DDBJ whole genome shotgun (WGS) entry which is preliminary data.</text>
</comment>
<evidence type="ECO:0000313" key="2">
    <source>
        <dbReference type="EMBL" id="OGC39662.1"/>
    </source>
</evidence>
<protein>
    <recommendedName>
        <fullName evidence="4">V-type ATP synthase subunit E</fullName>
    </recommendedName>
</protein>
<name>A0A1F4U421_UNCSA</name>
<evidence type="ECO:0008006" key="4">
    <source>
        <dbReference type="Google" id="ProtNLM"/>
    </source>
</evidence>
<organism evidence="2 3">
    <name type="scientific">candidate division WOR-1 bacterium RIFOXYC2_FULL_46_14</name>
    <dbReference type="NCBI Taxonomy" id="1802587"/>
    <lineage>
        <taxon>Bacteria</taxon>
        <taxon>Bacillati</taxon>
        <taxon>Saganbacteria</taxon>
    </lineage>
</organism>
<proteinExistence type="predicted"/>
<dbReference type="Proteomes" id="UP000179242">
    <property type="component" value="Unassembled WGS sequence"/>
</dbReference>
<evidence type="ECO:0000313" key="3">
    <source>
        <dbReference type="Proteomes" id="UP000179242"/>
    </source>
</evidence>
<keyword evidence="1" id="KW-0175">Coiled coil</keyword>
<gene>
    <name evidence="2" type="ORF">A2438_06720</name>
</gene>
<sequence>MGIGEIEKKILEQAGKEAAKIEAEAGEALARLNEAHRKKLEEMKADAAKENRVKIKALAHSVLVPARLSAKRALLEEKQKIMGAIYLEIGEEKKIGRAELNLIREKSEIKAAEILFR</sequence>
<reference evidence="2 3" key="1">
    <citation type="journal article" date="2016" name="Nat. Commun.">
        <title>Thousands of microbial genomes shed light on interconnected biogeochemical processes in an aquifer system.</title>
        <authorList>
            <person name="Anantharaman K."/>
            <person name="Brown C.T."/>
            <person name="Hug L.A."/>
            <person name="Sharon I."/>
            <person name="Castelle C.J."/>
            <person name="Probst A.J."/>
            <person name="Thomas B.C."/>
            <person name="Singh A."/>
            <person name="Wilkins M.J."/>
            <person name="Karaoz U."/>
            <person name="Brodie E.L."/>
            <person name="Williams K.H."/>
            <person name="Hubbard S.S."/>
            <person name="Banfield J.F."/>
        </authorList>
    </citation>
    <scope>NUCLEOTIDE SEQUENCE [LARGE SCALE GENOMIC DNA]</scope>
</reference>
<feature type="coiled-coil region" evidence="1">
    <location>
        <begin position="11"/>
        <end position="53"/>
    </location>
</feature>
<dbReference type="AlphaFoldDB" id="A0A1F4U421"/>